<dbReference type="Gene3D" id="2.30.29.30">
    <property type="entry name" value="Pleckstrin-homology domain (PH domain)/Phosphotyrosine-binding domain (PTB)"/>
    <property type="match status" value="2"/>
</dbReference>
<evidence type="ECO:0000313" key="1">
    <source>
        <dbReference type="EMBL" id="KII72579.1"/>
    </source>
</evidence>
<dbReference type="OrthoDB" id="10057618at2759"/>
<accession>A0A0C2J422</accession>
<dbReference type="EMBL" id="JWZT01001161">
    <property type="protein sequence ID" value="KII72579.1"/>
    <property type="molecule type" value="Genomic_DNA"/>
</dbReference>
<dbReference type="GO" id="GO:0007160">
    <property type="term" value="P:cell-matrix adhesion"/>
    <property type="evidence" value="ECO:0007669"/>
    <property type="project" value="TreeGrafter"/>
</dbReference>
<comment type="caution">
    <text evidence="1">The sequence shown here is derived from an EMBL/GenBank/DDBJ whole genome shotgun (WGS) entry which is preliminary data.</text>
</comment>
<dbReference type="Proteomes" id="UP000031668">
    <property type="component" value="Unassembled WGS sequence"/>
</dbReference>
<dbReference type="OMA" id="WELRAFV"/>
<organism evidence="1 2">
    <name type="scientific">Thelohanellus kitauei</name>
    <name type="common">Myxosporean</name>
    <dbReference type="NCBI Taxonomy" id="669202"/>
    <lineage>
        <taxon>Eukaryota</taxon>
        <taxon>Metazoa</taxon>
        <taxon>Cnidaria</taxon>
        <taxon>Myxozoa</taxon>
        <taxon>Myxosporea</taxon>
        <taxon>Bivalvulida</taxon>
        <taxon>Platysporina</taxon>
        <taxon>Myxobolidae</taxon>
        <taxon>Thelohanellus</taxon>
    </lineage>
</organism>
<dbReference type="PANTHER" id="PTHR16160:SF13">
    <property type="entry name" value="FERMITIN 2-RELATED"/>
    <property type="match status" value="1"/>
</dbReference>
<dbReference type="PANTHER" id="PTHR16160">
    <property type="entry name" value="FERMITIN 2-RELATED"/>
    <property type="match status" value="1"/>
</dbReference>
<dbReference type="GO" id="GO:0005178">
    <property type="term" value="F:integrin binding"/>
    <property type="evidence" value="ECO:0007669"/>
    <property type="project" value="TreeGrafter"/>
</dbReference>
<gene>
    <name evidence="1" type="ORF">RF11_06409</name>
</gene>
<reference evidence="1 2" key="1">
    <citation type="journal article" date="2014" name="Genome Biol. Evol.">
        <title>The genome of the myxosporean Thelohanellus kitauei shows adaptations to nutrient acquisition within its fish host.</title>
        <authorList>
            <person name="Yang Y."/>
            <person name="Xiong J."/>
            <person name="Zhou Z."/>
            <person name="Huo F."/>
            <person name="Miao W."/>
            <person name="Ran C."/>
            <person name="Liu Y."/>
            <person name="Zhang J."/>
            <person name="Feng J."/>
            <person name="Wang M."/>
            <person name="Wang M."/>
            <person name="Wang L."/>
            <person name="Yao B."/>
        </authorList>
    </citation>
    <scope>NUCLEOTIDE SEQUENCE [LARGE SCALE GENOMIC DNA]</scope>
    <source>
        <strain evidence="1">Wuqing</strain>
    </source>
</reference>
<protein>
    <submittedName>
        <fullName evidence="1">Fermitin family 2</fullName>
    </submittedName>
</protein>
<keyword evidence="2" id="KW-1185">Reference proteome</keyword>
<name>A0A0C2J422_THEKT</name>
<dbReference type="Gene3D" id="3.10.20.90">
    <property type="entry name" value="Phosphatidylinositol 3-kinase Catalytic Subunit, Chain A, domain 1"/>
    <property type="match status" value="1"/>
</dbReference>
<proteinExistence type="predicted"/>
<dbReference type="InterPro" id="IPR037843">
    <property type="entry name" value="Kindlin/fermitin"/>
</dbReference>
<sequence>MVYVVLPNFRVIHHLVNTCGTVLDVIKSVCEAVGIRKFEELSFVIIPGQDDSAVKESKKKSVTAERHEYYDQIEQYYESVEKNRKDPICDLDIMIPEFIWKILPKSNALSSWCAFHANWVFSSMSLKAQNFRDFDILYLRHKYVQFTDVNPKIDLIRFNFVYAHVVRSIQIQETKCNESELYDMLTLIWNVHLIREKLITEELEMEKSTDNIDDVDQALKQLELSSKGDVLGTQNTDEQVIFLKSILPHEGAKNCQLTKLVKSWLTIYKGNTETEKSLVENTQIVGAIVNPKMDLNKNSYQLKLTNLFNKKGKEIKISLSFSEENDFLDWFAHLRCSTRGTGLTNVGIQRERVFLSSYLDMKKRLLAKDPKTVSISYGIENICPEWILKGPNCSPDQVLNQLLDHFAPVCMLSKNESQLNLIQKWKSLNFAGMILYMGVFKPTFDVTNLPKKIKHDLFGVSSSFIARINASSEEIVEQWPFTTLKHWTLNWKTNVMTMNIGNANMNLLILECPIKKVHECLGGNIYHNNKKDPSEPFDFPMFTKLTS</sequence>
<dbReference type="InterPro" id="IPR011993">
    <property type="entry name" value="PH-like_dom_sf"/>
</dbReference>
<dbReference type="AlphaFoldDB" id="A0A0C2J422"/>
<dbReference type="GO" id="GO:0007229">
    <property type="term" value="P:integrin-mediated signaling pathway"/>
    <property type="evidence" value="ECO:0007669"/>
    <property type="project" value="InterPro"/>
</dbReference>
<evidence type="ECO:0000313" key="2">
    <source>
        <dbReference type="Proteomes" id="UP000031668"/>
    </source>
</evidence>
<dbReference type="GO" id="GO:0030055">
    <property type="term" value="C:cell-substrate junction"/>
    <property type="evidence" value="ECO:0007669"/>
    <property type="project" value="TreeGrafter"/>
</dbReference>